<evidence type="ECO:0000256" key="4">
    <source>
        <dbReference type="ARBA" id="ARBA00022475"/>
    </source>
</evidence>
<feature type="transmembrane region" description="Helical" evidence="9">
    <location>
        <begin position="263"/>
        <end position="284"/>
    </location>
</feature>
<dbReference type="SUPFAM" id="SSF55874">
    <property type="entry name" value="ATPase domain of HSP90 chaperone/DNA topoisomerase II/histidine kinase"/>
    <property type="match status" value="1"/>
</dbReference>
<evidence type="ECO:0000256" key="6">
    <source>
        <dbReference type="ARBA" id="ARBA00022692"/>
    </source>
</evidence>
<dbReference type="Pfam" id="PF00512">
    <property type="entry name" value="HisKA"/>
    <property type="match status" value="1"/>
</dbReference>
<feature type="transmembrane region" description="Helical" evidence="9">
    <location>
        <begin position="143"/>
        <end position="163"/>
    </location>
</feature>
<feature type="transmembrane region" description="Helical" evidence="9">
    <location>
        <begin position="183"/>
        <end position="202"/>
    </location>
</feature>
<dbReference type="STRING" id="1164594.SAMN05216204_11955"/>
<dbReference type="PANTHER" id="PTHR43065:SF42">
    <property type="entry name" value="TWO-COMPONENT SENSOR PPRA"/>
    <property type="match status" value="1"/>
</dbReference>
<dbReference type="SMART" id="SM00388">
    <property type="entry name" value="HisKA"/>
    <property type="match status" value="1"/>
</dbReference>
<dbReference type="PANTHER" id="PTHR43065">
    <property type="entry name" value="SENSOR HISTIDINE KINASE"/>
    <property type="match status" value="1"/>
</dbReference>
<dbReference type="Gene3D" id="3.30.565.10">
    <property type="entry name" value="Histidine kinase-like ATPase, C-terminal domain"/>
    <property type="match status" value="1"/>
</dbReference>
<keyword evidence="6 9" id="KW-0812">Transmembrane</keyword>
<dbReference type="GO" id="GO:0005886">
    <property type="term" value="C:plasma membrane"/>
    <property type="evidence" value="ECO:0007669"/>
    <property type="project" value="UniProtKB-SubCell"/>
</dbReference>
<dbReference type="PROSITE" id="PS50109">
    <property type="entry name" value="HIS_KIN"/>
    <property type="match status" value="1"/>
</dbReference>
<accession>A0A1I1QIW5</accession>
<evidence type="ECO:0000256" key="7">
    <source>
        <dbReference type="ARBA" id="ARBA00022989"/>
    </source>
</evidence>
<dbReference type="InterPro" id="IPR003594">
    <property type="entry name" value="HATPase_dom"/>
</dbReference>
<reference evidence="12" key="1">
    <citation type="submission" date="2016-10" db="EMBL/GenBank/DDBJ databases">
        <authorList>
            <person name="Varghese N."/>
            <person name="Submissions S."/>
        </authorList>
    </citation>
    <scope>NUCLEOTIDE SEQUENCE [LARGE SCALE GENOMIC DNA]</scope>
    <source>
        <strain evidence="12">CGMCC 1.12041</strain>
    </source>
</reference>
<evidence type="ECO:0000256" key="8">
    <source>
        <dbReference type="ARBA" id="ARBA00023136"/>
    </source>
</evidence>
<feature type="transmembrane region" description="Helical" evidence="9">
    <location>
        <begin position="290"/>
        <end position="312"/>
    </location>
</feature>
<dbReference type="CDD" id="cd00082">
    <property type="entry name" value="HisKA"/>
    <property type="match status" value="1"/>
</dbReference>
<dbReference type="Gene3D" id="1.10.287.130">
    <property type="match status" value="1"/>
</dbReference>
<name>A0A1I1QIW5_9BURK</name>
<evidence type="ECO:0000256" key="9">
    <source>
        <dbReference type="SAM" id="Phobius"/>
    </source>
</evidence>
<evidence type="ECO:0000313" key="12">
    <source>
        <dbReference type="Proteomes" id="UP000198639"/>
    </source>
</evidence>
<keyword evidence="11" id="KW-0418">Kinase</keyword>
<dbReference type="InterPro" id="IPR036890">
    <property type="entry name" value="HATPase_C_sf"/>
</dbReference>
<comment type="catalytic activity">
    <reaction evidence="1">
        <text>ATP + protein L-histidine = ADP + protein N-phospho-L-histidine.</text>
        <dbReference type="EC" id="2.7.13.3"/>
    </reaction>
</comment>
<feature type="transmembrane region" description="Helical" evidence="9">
    <location>
        <begin position="72"/>
        <end position="98"/>
    </location>
</feature>
<keyword evidence="11" id="KW-0808">Transferase</keyword>
<evidence type="ECO:0000259" key="10">
    <source>
        <dbReference type="PROSITE" id="PS50109"/>
    </source>
</evidence>
<evidence type="ECO:0000256" key="3">
    <source>
        <dbReference type="ARBA" id="ARBA00012438"/>
    </source>
</evidence>
<dbReference type="Pfam" id="PF02518">
    <property type="entry name" value="HATPase_c"/>
    <property type="match status" value="1"/>
</dbReference>
<gene>
    <name evidence="11" type="ORF">SAMN05216204_11955</name>
</gene>
<evidence type="ECO:0000256" key="5">
    <source>
        <dbReference type="ARBA" id="ARBA00022553"/>
    </source>
</evidence>
<keyword evidence="5" id="KW-0597">Phosphoprotein</keyword>
<feature type="transmembrane region" description="Helical" evidence="9">
    <location>
        <begin position="35"/>
        <end position="51"/>
    </location>
</feature>
<comment type="subcellular location">
    <subcellularLocation>
        <location evidence="2">Cell membrane</location>
        <topology evidence="2">Multi-pass membrane protein</topology>
    </subcellularLocation>
</comment>
<dbReference type="SMART" id="SM00387">
    <property type="entry name" value="HATPase_c"/>
    <property type="match status" value="1"/>
</dbReference>
<feature type="transmembrane region" description="Helical" evidence="9">
    <location>
        <begin position="110"/>
        <end position="131"/>
    </location>
</feature>
<feature type="transmembrane region" description="Helical" evidence="9">
    <location>
        <begin position="214"/>
        <end position="235"/>
    </location>
</feature>
<evidence type="ECO:0000256" key="2">
    <source>
        <dbReference type="ARBA" id="ARBA00004651"/>
    </source>
</evidence>
<dbReference type="AlphaFoldDB" id="A0A1I1QIW5"/>
<organism evidence="11 12">
    <name type="scientific">Massilia yuzhufengensis</name>
    <dbReference type="NCBI Taxonomy" id="1164594"/>
    <lineage>
        <taxon>Bacteria</taxon>
        <taxon>Pseudomonadati</taxon>
        <taxon>Pseudomonadota</taxon>
        <taxon>Betaproteobacteria</taxon>
        <taxon>Burkholderiales</taxon>
        <taxon>Oxalobacteraceae</taxon>
        <taxon>Telluria group</taxon>
        <taxon>Massilia</taxon>
    </lineage>
</organism>
<dbReference type="EC" id="2.7.13.3" evidence="3"/>
<dbReference type="OrthoDB" id="8872837at2"/>
<dbReference type="InterPro" id="IPR036097">
    <property type="entry name" value="HisK_dim/P_sf"/>
</dbReference>
<dbReference type="EMBL" id="FOLD01000019">
    <property type="protein sequence ID" value="SFD22009.1"/>
    <property type="molecule type" value="Genomic_DNA"/>
</dbReference>
<dbReference type="SUPFAM" id="SSF47384">
    <property type="entry name" value="Homodimeric domain of signal transducing histidine kinase"/>
    <property type="match status" value="1"/>
</dbReference>
<proteinExistence type="predicted"/>
<keyword evidence="7 9" id="KW-1133">Transmembrane helix</keyword>
<dbReference type="InterPro" id="IPR007895">
    <property type="entry name" value="MASE1"/>
</dbReference>
<feature type="domain" description="Histidine kinase" evidence="10">
    <location>
        <begin position="334"/>
        <end position="546"/>
    </location>
</feature>
<keyword evidence="4" id="KW-1003">Cell membrane</keyword>
<dbReference type="InterPro" id="IPR004358">
    <property type="entry name" value="Sig_transdc_His_kin-like_C"/>
</dbReference>
<dbReference type="GO" id="GO:0000155">
    <property type="term" value="F:phosphorelay sensor kinase activity"/>
    <property type="evidence" value="ECO:0007669"/>
    <property type="project" value="InterPro"/>
</dbReference>
<dbReference type="Pfam" id="PF05231">
    <property type="entry name" value="MASE1"/>
    <property type="match status" value="1"/>
</dbReference>
<sequence>MPACLPAQYNQGLPATASVVRVGENDMPEFRSGRPAWLAAAFCLAYIALDVSSGPEARYQTIAPVWHPAAGLALYLVLRAGAWSAPLLAAAAMLAATITPALPAQPGLSLLTGLLPVPIYLAIGAAMRRWLPGSACYASHRGLLAWALLATLGSMAGALAYATMLQAAPAAAAQPWLERFTRYAIAETAGMLVVVPVCQFLLERSLRADYLARIAVRETAAYLVLIALVLAVALRRPAPDSLAYYLLILPLAWAAARQGMAGAVTAALALEAGVTVAALQPVAYPAQMPNVQMLVLTLTVSGFLIGIAVDVARRASDELRDSLRLATAGEMAGAVAHELNQPMTALSIYGSACERLMQRGGNEAQLQQAVRAMVAESQRAAEVLKRLREFFRTGTTTLAPLSLADLVRGAAASFAAEAAAQGVELVVGPMLDAAVLADRVQLEIVLRNLLSNALQALAGMPAGEERRIAVDAGVDGAWVWIRIADTGPGIAGKVRARLFEPFVSLKSSGLGLGLAISRSIVETHGGKLSVEPGRHAILRITLPAHSGAGERT</sequence>
<keyword evidence="12" id="KW-1185">Reference proteome</keyword>
<dbReference type="Proteomes" id="UP000198639">
    <property type="component" value="Unassembled WGS sequence"/>
</dbReference>
<evidence type="ECO:0000313" key="11">
    <source>
        <dbReference type="EMBL" id="SFD22009.1"/>
    </source>
</evidence>
<keyword evidence="8 9" id="KW-0472">Membrane</keyword>
<dbReference type="PRINTS" id="PR00344">
    <property type="entry name" value="BCTRLSENSOR"/>
</dbReference>
<protein>
    <recommendedName>
        <fullName evidence="3">histidine kinase</fullName>
        <ecNumber evidence="3">2.7.13.3</ecNumber>
    </recommendedName>
</protein>
<dbReference type="InterPro" id="IPR005467">
    <property type="entry name" value="His_kinase_dom"/>
</dbReference>
<dbReference type="InterPro" id="IPR003661">
    <property type="entry name" value="HisK_dim/P_dom"/>
</dbReference>
<evidence type="ECO:0000256" key="1">
    <source>
        <dbReference type="ARBA" id="ARBA00000085"/>
    </source>
</evidence>